<sequence length="220" mass="25309">MYSYSILPCDYESVLQWAPKFIHFRLNALKSAPDHTTSSYELEAAIPESAWVFTLSKPNPVFRVLLCTARHAGDEDDSLPVWEREWAGILCVYGPRSHTAHDTITSTWYMGLGFVMPLHRGSGTLRHIFNFGIQTMRDFDRRRFDVATRYETRVQIIAKANEPGTLRYYRTGGLQITEQLTLGEYSKRGWDLPICGDLLEMPIVVMEMVVETQENVRARL</sequence>
<protein>
    <recommendedName>
        <fullName evidence="3">N-acetyltransferase domain-containing protein</fullName>
    </recommendedName>
</protein>
<evidence type="ECO:0000313" key="1">
    <source>
        <dbReference type="EMBL" id="KAE8321392.1"/>
    </source>
</evidence>
<organism evidence="1 2">
    <name type="scientific">Aspergillus sergii</name>
    <dbReference type="NCBI Taxonomy" id="1034303"/>
    <lineage>
        <taxon>Eukaryota</taxon>
        <taxon>Fungi</taxon>
        <taxon>Dikarya</taxon>
        <taxon>Ascomycota</taxon>
        <taxon>Pezizomycotina</taxon>
        <taxon>Eurotiomycetes</taxon>
        <taxon>Eurotiomycetidae</taxon>
        <taxon>Eurotiales</taxon>
        <taxon>Aspergillaceae</taxon>
        <taxon>Aspergillus</taxon>
        <taxon>Aspergillus subgen. Circumdati</taxon>
    </lineage>
</organism>
<reference evidence="2" key="1">
    <citation type="submission" date="2019-04" db="EMBL/GenBank/DDBJ databases">
        <title>Friends and foes A comparative genomics studyof 23 Aspergillus species from section Flavi.</title>
        <authorList>
            <consortium name="DOE Joint Genome Institute"/>
            <person name="Kjaerbolling I."/>
            <person name="Vesth T."/>
            <person name="Frisvad J.C."/>
            <person name="Nybo J.L."/>
            <person name="Theobald S."/>
            <person name="Kildgaard S."/>
            <person name="Isbrandt T."/>
            <person name="Kuo A."/>
            <person name="Sato A."/>
            <person name="Lyhne E.K."/>
            <person name="Kogle M.E."/>
            <person name="Wiebenga A."/>
            <person name="Kun R.S."/>
            <person name="Lubbers R.J."/>
            <person name="Makela M.R."/>
            <person name="Barry K."/>
            <person name="Chovatia M."/>
            <person name="Clum A."/>
            <person name="Daum C."/>
            <person name="Haridas S."/>
            <person name="He G."/>
            <person name="LaButti K."/>
            <person name="Lipzen A."/>
            <person name="Mondo S."/>
            <person name="Riley R."/>
            <person name="Salamov A."/>
            <person name="Simmons B.A."/>
            <person name="Magnuson J.K."/>
            <person name="Henrissat B."/>
            <person name="Mortensen U.H."/>
            <person name="Larsen T.O."/>
            <person name="Devries R.P."/>
            <person name="Grigoriev I.V."/>
            <person name="Machida M."/>
            <person name="Baker S.E."/>
            <person name="Andersen M.R."/>
        </authorList>
    </citation>
    <scope>NUCLEOTIDE SEQUENCE [LARGE SCALE GENOMIC DNA]</scope>
    <source>
        <strain evidence="2">CBS 130017</strain>
    </source>
</reference>
<evidence type="ECO:0000313" key="2">
    <source>
        <dbReference type="Proteomes" id="UP000325945"/>
    </source>
</evidence>
<gene>
    <name evidence="1" type="ORF">BDV39DRAFT_210791</name>
</gene>
<proteinExistence type="predicted"/>
<dbReference type="AlphaFoldDB" id="A0A5N6WL28"/>
<name>A0A5N6WL28_9EURO</name>
<evidence type="ECO:0008006" key="3">
    <source>
        <dbReference type="Google" id="ProtNLM"/>
    </source>
</evidence>
<dbReference type="EMBL" id="ML741871">
    <property type="protein sequence ID" value="KAE8321392.1"/>
    <property type="molecule type" value="Genomic_DNA"/>
</dbReference>
<dbReference type="Proteomes" id="UP000325945">
    <property type="component" value="Unassembled WGS sequence"/>
</dbReference>
<keyword evidence="2" id="KW-1185">Reference proteome</keyword>
<accession>A0A5N6WL28</accession>